<dbReference type="Proteomes" id="UP000051679">
    <property type="component" value="Unassembled WGS sequence"/>
</dbReference>
<evidence type="ECO:0000313" key="3">
    <source>
        <dbReference type="EMBL" id="KRM55992.1"/>
    </source>
</evidence>
<dbReference type="InterPro" id="IPR011990">
    <property type="entry name" value="TPR-like_helical_dom_sf"/>
</dbReference>
<dbReference type="Pfam" id="PF25058">
    <property type="entry name" value="ARM_TT21"/>
    <property type="match status" value="1"/>
</dbReference>
<dbReference type="OrthoDB" id="2080803at2"/>
<name>A0A0R1ZLS3_9LACO</name>
<dbReference type="STRING" id="1291052.FC18_GL000774"/>
<dbReference type="PANTHER" id="PTHR45586:SF15">
    <property type="entry name" value="TPR REPEAT-CONTAINING PROTEIN YPIA"/>
    <property type="match status" value="1"/>
</dbReference>
<dbReference type="RefSeq" id="WP_054676086.1">
    <property type="nucleotide sequence ID" value="NZ_AYYO01000010.1"/>
</dbReference>
<gene>
    <name evidence="3" type="ORF">FC18_GL000774</name>
</gene>
<dbReference type="Pfam" id="PF13432">
    <property type="entry name" value="TPR_16"/>
    <property type="match status" value="1"/>
</dbReference>
<evidence type="ECO:0000256" key="1">
    <source>
        <dbReference type="ARBA" id="ARBA00022737"/>
    </source>
</evidence>
<keyword evidence="4" id="KW-1185">Reference proteome</keyword>
<evidence type="ECO:0000313" key="4">
    <source>
        <dbReference type="Proteomes" id="UP000051679"/>
    </source>
</evidence>
<keyword evidence="2" id="KW-0802">TPR repeat</keyword>
<dbReference type="InterPro" id="IPR019734">
    <property type="entry name" value="TPR_rpt"/>
</dbReference>
<dbReference type="PATRIC" id="fig|1291052.5.peg.790"/>
<dbReference type="SUPFAM" id="SSF48452">
    <property type="entry name" value="TPR-like"/>
    <property type="match status" value="2"/>
</dbReference>
<comment type="caution">
    <text evidence="3">The sequence shown here is derived from an EMBL/GenBank/DDBJ whole genome shotgun (WGS) entry which is preliminary data.</text>
</comment>
<sequence length="421" mass="47017">MNYAEQMLDALEKGNVDQARTLFKQVLDNENDETKYNLAEELYAMGFTGQAKRLYQELLGHYPDDGDVLTALADIAVSDGDTDQAISYLDRVHEDNPAYVQALIAAADVYQTQGLYEVSLQKLTTARELDPDEPVIIFALGELQFDWGHFAQAAAAYLELLDGGEMNIAGVNVRLRYAESLAQTGRFEDAISVYQEVGEDTLPIADRFQIGGLYVQVEEFQRAADAFQAVIDADASYTNAYLPLAQAQRKLGQPDAALLTIQNGLAQDDTNPELYSVGAELALAQEDDELGERYLRAALKLDPENQHYVLAWSNFLLHAGRDQENIDYLDSLDAGGESDPQLYWNLARAYERVENYADARANYLLAFRTFQDQPAFLREIGAFFRTTGARAEETAALTRLVAMQPDDLDAQDRLDELKDEN</sequence>
<keyword evidence="1" id="KW-0677">Repeat</keyword>
<accession>A0A0R1ZLS3</accession>
<dbReference type="Gene3D" id="1.25.40.10">
    <property type="entry name" value="Tetratricopeptide repeat domain"/>
    <property type="match status" value="2"/>
</dbReference>
<dbReference type="Pfam" id="PF14559">
    <property type="entry name" value="TPR_19"/>
    <property type="match status" value="1"/>
</dbReference>
<organism evidence="3 4">
    <name type="scientific">Lacticaseibacillus sharpeae JCM 1186 = DSM 20505</name>
    <dbReference type="NCBI Taxonomy" id="1291052"/>
    <lineage>
        <taxon>Bacteria</taxon>
        <taxon>Bacillati</taxon>
        <taxon>Bacillota</taxon>
        <taxon>Bacilli</taxon>
        <taxon>Lactobacillales</taxon>
        <taxon>Lactobacillaceae</taxon>
        <taxon>Lacticaseibacillus</taxon>
    </lineage>
</organism>
<protein>
    <submittedName>
        <fullName evidence="3">TPR repeats containing protein</fullName>
    </submittedName>
</protein>
<proteinExistence type="predicted"/>
<dbReference type="InterPro" id="IPR051012">
    <property type="entry name" value="CellSynth/LPSAsmb/PSIAsmb"/>
</dbReference>
<dbReference type="EMBL" id="AYYO01000010">
    <property type="protein sequence ID" value="KRM55992.1"/>
    <property type="molecule type" value="Genomic_DNA"/>
</dbReference>
<dbReference type="SMART" id="SM00028">
    <property type="entry name" value="TPR"/>
    <property type="match status" value="8"/>
</dbReference>
<dbReference type="AlphaFoldDB" id="A0A0R1ZLS3"/>
<reference evidence="3 4" key="1">
    <citation type="journal article" date="2015" name="Genome Announc.">
        <title>Expanding the biotechnology potential of lactobacilli through comparative genomics of 213 strains and associated genera.</title>
        <authorList>
            <person name="Sun Z."/>
            <person name="Harris H.M."/>
            <person name="McCann A."/>
            <person name="Guo C."/>
            <person name="Argimon S."/>
            <person name="Zhang W."/>
            <person name="Yang X."/>
            <person name="Jeffery I.B."/>
            <person name="Cooney J.C."/>
            <person name="Kagawa T.F."/>
            <person name="Liu W."/>
            <person name="Song Y."/>
            <person name="Salvetti E."/>
            <person name="Wrobel A."/>
            <person name="Rasinkangas P."/>
            <person name="Parkhill J."/>
            <person name="Rea M.C."/>
            <person name="O'Sullivan O."/>
            <person name="Ritari J."/>
            <person name="Douillard F.P."/>
            <person name="Paul Ross R."/>
            <person name="Yang R."/>
            <person name="Briner A.E."/>
            <person name="Felis G.E."/>
            <person name="de Vos W.M."/>
            <person name="Barrangou R."/>
            <person name="Klaenhammer T.R."/>
            <person name="Caufield P.W."/>
            <person name="Cui Y."/>
            <person name="Zhang H."/>
            <person name="O'Toole P.W."/>
        </authorList>
    </citation>
    <scope>NUCLEOTIDE SEQUENCE [LARGE SCALE GENOMIC DNA]</scope>
    <source>
        <strain evidence="3 4">DSM 20505</strain>
    </source>
</reference>
<evidence type="ECO:0000256" key="2">
    <source>
        <dbReference type="ARBA" id="ARBA00022803"/>
    </source>
</evidence>
<dbReference type="PANTHER" id="PTHR45586">
    <property type="entry name" value="TPR REPEAT-CONTAINING PROTEIN PA4667"/>
    <property type="match status" value="1"/>
</dbReference>